<dbReference type="Proteomes" id="UP001198830">
    <property type="component" value="Unassembled WGS sequence"/>
</dbReference>
<dbReference type="RefSeq" id="WP_228227568.1">
    <property type="nucleotide sequence ID" value="NZ_JAJGNP010000012.1"/>
</dbReference>
<keyword evidence="3" id="KW-0804">Transcription</keyword>
<gene>
    <name evidence="6" type="ORF">LL253_13960</name>
</gene>
<evidence type="ECO:0000256" key="2">
    <source>
        <dbReference type="ARBA" id="ARBA00023125"/>
    </source>
</evidence>
<comment type="caution">
    <text evidence="6">The sequence shown here is derived from an EMBL/GenBank/DDBJ whole genome shotgun (WGS) entry which is preliminary data.</text>
</comment>
<dbReference type="InterPro" id="IPR009057">
    <property type="entry name" value="Homeodomain-like_sf"/>
</dbReference>
<keyword evidence="2 4" id="KW-0238">DNA-binding</keyword>
<protein>
    <submittedName>
        <fullName evidence="6">TetR/AcrR family transcriptional regulator</fullName>
    </submittedName>
</protein>
<evidence type="ECO:0000256" key="4">
    <source>
        <dbReference type="PROSITE-ProRule" id="PRU00335"/>
    </source>
</evidence>
<dbReference type="SUPFAM" id="SSF46689">
    <property type="entry name" value="Homeodomain-like"/>
    <property type="match status" value="2"/>
</dbReference>
<reference evidence="6 7" key="1">
    <citation type="submission" date="2021-10" db="EMBL/GenBank/DDBJ databases">
        <title>The diversity and Nitrogen Metabolism of Culturable Nitrate-Utilizing Bacteria Within the Oxygen Minimum Zone of the Changjiang (Yangtze River)Estuary.</title>
        <authorList>
            <person name="Zhang D."/>
            <person name="Zheng J."/>
            <person name="Liu S."/>
            <person name="He W."/>
        </authorList>
    </citation>
    <scope>NUCLEOTIDE SEQUENCE [LARGE SCALE GENOMIC DNA]</scope>
    <source>
        <strain evidence="6 7">FXH275-2</strain>
    </source>
</reference>
<proteinExistence type="predicted"/>
<dbReference type="InterPro" id="IPR050109">
    <property type="entry name" value="HTH-type_TetR-like_transc_reg"/>
</dbReference>
<dbReference type="PANTHER" id="PTHR30055">
    <property type="entry name" value="HTH-TYPE TRANSCRIPTIONAL REGULATOR RUTR"/>
    <property type="match status" value="1"/>
</dbReference>
<evidence type="ECO:0000256" key="1">
    <source>
        <dbReference type="ARBA" id="ARBA00023015"/>
    </source>
</evidence>
<feature type="domain" description="HTH tetR-type" evidence="5">
    <location>
        <begin position="7"/>
        <end position="67"/>
    </location>
</feature>
<dbReference type="EMBL" id="JAJGNP010000012">
    <property type="protein sequence ID" value="MCC4233788.1"/>
    <property type="molecule type" value="Genomic_DNA"/>
</dbReference>
<evidence type="ECO:0000259" key="5">
    <source>
        <dbReference type="PROSITE" id="PS50977"/>
    </source>
</evidence>
<evidence type="ECO:0000313" key="6">
    <source>
        <dbReference type="EMBL" id="MCC4233788.1"/>
    </source>
</evidence>
<accession>A0ABS8H5U1</accession>
<dbReference type="PROSITE" id="PS50977">
    <property type="entry name" value="HTH_TETR_2"/>
    <property type="match status" value="1"/>
</dbReference>
<evidence type="ECO:0000256" key="3">
    <source>
        <dbReference type="ARBA" id="ARBA00023163"/>
    </source>
</evidence>
<dbReference type="PANTHER" id="PTHR30055:SF234">
    <property type="entry name" value="HTH-TYPE TRANSCRIPTIONAL REGULATOR BETI"/>
    <property type="match status" value="1"/>
</dbReference>
<evidence type="ECO:0000313" key="7">
    <source>
        <dbReference type="Proteomes" id="UP001198830"/>
    </source>
</evidence>
<dbReference type="InterPro" id="IPR001647">
    <property type="entry name" value="HTH_TetR"/>
</dbReference>
<sequence>MIETTAKSSDIRLIDAVIDIWETGGADAVSARQLSANADVPASSIYHHFGSLEQLSVLAQERAQRDARLWGQDRLVQMDGLSTDPRAFPGFFAGLVDDWVHDQRGVAFAWREGQLLRTKSPAGAQVRAGWRTLWRDFWEQACDRFGLSHGVDMVDHLFENEAFLHMLKWRRAVDRAGLDELAQGIGAWLMGEAMPASPWRDFARNLAMAQAPEPPDHDPTTARIAEAAAALVEEAGPSGVTHRAVAERAELTLGVVSHKLRTKSELLQAGYEGIYVEAASRVRARASAAAADAAAALDGIADFLTVSRGGRGVDALHLAVARDAALRPFGLQLRYLRGATSRSLLSLLRPDHPKPGHLEAAILSGFLAAVTRLHADSDADHARTKIRADIVRMIAIR</sequence>
<dbReference type="Pfam" id="PF00440">
    <property type="entry name" value="TetR_N"/>
    <property type="match status" value="1"/>
</dbReference>
<feature type="DNA-binding region" description="H-T-H motif" evidence="4">
    <location>
        <begin position="30"/>
        <end position="49"/>
    </location>
</feature>
<name>A0ABS8H5U1_9SPHN</name>
<keyword evidence="7" id="KW-1185">Reference proteome</keyword>
<dbReference type="Gene3D" id="1.10.357.10">
    <property type="entry name" value="Tetracycline Repressor, domain 2"/>
    <property type="match status" value="2"/>
</dbReference>
<organism evidence="6 7">
    <name type="scientific">Sphingobium soli</name>
    <dbReference type="NCBI Taxonomy" id="1591116"/>
    <lineage>
        <taxon>Bacteria</taxon>
        <taxon>Pseudomonadati</taxon>
        <taxon>Pseudomonadota</taxon>
        <taxon>Alphaproteobacteria</taxon>
        <taxon>Sphingomonadales</taxon>
        <taxon>Sphingomonadaceae</taxon>
        <taxon>Sphingobium</taxon>
    </lineage>
</organism>
<keyword evidence="1" id="KW-0805">Transcription regulation</keyword>